<sequence>MNKDKSIIDSMSSHHIVREKQEPALLVLGLDHFDDELLGQLLEWSPTVITTPLTAEQINSQGIKVDLIIADEPDASMQSDVRLISAGDNNVEAAMQFLLTSDYQAVNIVTDQLPLAELAPFATQINLVIFSGRQKIYPVTSGFSKWKPVGESVHILSATKDLQITGLESAGNGYYVTTADGFFTLTFNEEFLFIAEDI</sequence>
<organism evidence="1 2">
    <name type="scientific">Mucilaginibacter glaciei</name>
    <dbReference type="NCBI Taxonomy" id="2772109"/>
    <lineage>
        <taxon>Bacteria</taxon>
        <taxon>Pseudomonadati</taxon>
        <taxon>Bacteroidota</taxon>
        <taxon>Sphingobacteriia</taxon>
        <taxon>Sphingobacteriales</taxon>
        <taxon>Sphingobacteriaceae</taxon>
        <taxon>Mucilaginibacter</taxon>
    </lineage>
</organism>
<dbReference type="Proteomes" id="UP000619078">
    <property type="component" value="Unassembled WGS sequence"/>
</dbReference>
<dbReference type="EMBL" id="JACWMX010000010">
    <property type="protein sequence ID" value="MBD1395225.1"/>
    <property type="molecule type" value="Genomic_DNA"/>
</dbReference>
<evidence type="ECO:0000313" key="1">
    <source>
        <dbReference type="EMBL" id="MBD1395225.1"/>
    </source>
</evidence>
<keyword evidence="2" id="KW-1185">Reference proteome</keyword>
<reference evidence="1" key="1">
    <citation type="submission" date="2020-09" db="EMBL/GenBank/DDBJ databases">
        <title>Novel species of Mucilaginibacter isolated from a glacier on the Tibetan Plateau.</title>
        <authorList>
            <person name="Liu Q."/>
            <person name="Xin Y.-H."/>
        </authorList>
    </citation>
    <scope>NUCLEOTIDE SEQUENCE</scope>
    <source>
        <strain evidence="1">ZB1P21</strain>
    </source>
</reference>
<protein>
    <submittedName>
        <fullName evidence="1">Thiamine diphosphokinase</fullName>
    </submittedName>
</protein>
<proteinExistence type="predicted"/>
<evidence type="ECO:0000313" key="2">
    <source>
        <dbReference type="Proteomes" id="UP000619078"/>
    </source>
</evidence>
<comment type="caution">
    <text evidence="1">The sequence shown here is derived from an EMBL/GenBank/DDBJ whole genome shotgun (WGS) entry which is preliminary data.</text>
</comment>
<gene>
    <name evidence="1" type="ORF">IDJ76_19125</name>
</gene>
<dbReference type="AlphaFoldDB" id="A0A926NV22"/>
<dbReference type="RefSeq" id="WP_191165649.1">
    <property type="nucleotide sequence ID" value="NZ_JACWMX010000010.1"/>
</dbReference>
<accession>A0A926NV22</accession>
<name>A0A926NV22_9SPHI</name>